<keyword evidence="2" id="KW-0808">Transferase</keyword>
<dbReference type="PANTHER" id="PTHR42695">
    <property type="entry name" value="GLUTAMINE AMIDOTRANSFERASE YLR126C-RELATED"/>
    <property type="match status" value="1"/>
</dbReference>
<evidence type="ECO:0000313" key="2">
    <source>
        <dbReference type="EMBL" id="SKD00305.1"/>
    </source>
</evidence>
<dbReference type="CDD" id="cd01741">
    <property type="entry name" value="GATase1_1"/>
    <property type="match status" value="1"/>
</dbReference>
<dbReference type="SUPFAM" id="SSF52317">
    <property type="entry name" value="Class I glutamine amidotransferase-like"/>
    <property type="match status" value="1"/>
</dbReference>
<sequence length="231" mass="25760">MHIHYFQHVPFEGLSCIAGWASSHQHQVTYTRWYESTDTTALATADWLIIMGGPMGVYEQDHHPWMTTEIALIREAIQQNKKVLGICLGSQLIAAALGANVYPHTQPEIGWFPLDLTFQGQAAPLETVLPHHFNTFHFHGDTFDVPAGATRFAASAACSHQAFIYGDRVIGLQFHMELTAESLQEMILHGAGAIAAGGPFVQNEEKIRQHMNLLTQNTETMYRLLDYMAAL</sequence>
<evidence type="ECO:0000313" key="3">
    <source>
        <dbReference type="Proteomes" id="UP000190166"/>
    </source>
</evidence>
<dbReference type="Gene3D" id="3.40.50.880">
    <property type="match status" value="1"/>
</dbReference>
<dbReference type="EMBL" id="FUZZ01000001">
    <property type="protein sequence ID" value="SKD00305.1"/>
    <property type="molecule type" value="Genomic_DNA"/>
</dbReference>
<organism evidence="2 3">
    <name type="scientific">Chitinophaga ginsengisegetis</name>
    <dbReference type="NCBI Taxonomy" id="393003"/>
    <lineage>
        <taxon>Bacteria</taxon>
        <taxon>Pseudomonadati</taxon>
        <taxon>Bacteroidota</taxon>
        <taxon>Chitinophagia</taxon>
        <taxon>Chitinophagales</taxon>
        <taxon>Chitinophagaceae</taxon>
        <taxon>Chitinophaga</taxon>
    </lineage>
</organism>
<gene>
    <name evidence="2" type="ORF">SAMN05660461_1770</name>
</gene>
<dbReference type="GO" id="GO:0016740">
    <property type="term" value="F:transferase activity"/>
    <property type="evidence" value="ECO:0007669"/>
    <property type="project" value="UniProtKB-KW"/>
</dbReference>
<dbReference type="Pfam" id="PF00117">
    <property type="entry name" value="GATase"/>
    <property type="match status" value="1"/>
</dbReference>
<dbReference type="InterPro" id="IPR029062">
    <property type="entry name" value="Class_I_gatase-like"/>
</dbReference>
<reference evidence="2 3" key="1">
    <citation type="submission" date="2017-02" db="EMBL/GenBank/DDBJ databases">
        <authorList>
            <person name="Peterson S.W."/>
        </authorList>
    </citation>
    <scope>NUCLEOTIDE SEQUENCE [LARGE SCALE GENOMIC DNA]</scope>
    <source>
        <strain evidence="2 3">DSM 18108</strain>
    </source>
</reference>
<dbReference type="RefSeq" id="WP_079469012.1">
    <property type="nucleotide sequence ID" value="NZ_FUZZ01000001.1"/>
</dbReference>
<dbReference type="GO" id="GO:0005829">
    <property type="term" value="C:cytosol"/>
    <property type="evidence" value="ECO:0007669"/>
    <property type="project" value="TreeGrafter"/>
</dbReference>
<accession>A0A1T5NIN7</accession>
<proteinExistence type="predicted"/>
<feature type="domain" description="Glutamine amidotransferase" evidence="1">
    <location>
        <begin position="25"/>
        <end position="184"/>
    </location>
</feature>
<dbReference type="Proteomes" id="UP000190166">
    <property type="component" value="Unassembled WGS sequence"/>
</dbReference>
<keyword evidence="3" id="KW-1185">Reference proteome</keyword>
<dbReference type="AlphaFoldDB" id="A0A1T5NIN7"/>
<dbReference type="STRING" id="393003.SAMN05660461_1770"/>
<keyword evidence="2" id="KW-0315">Glutamine amidotransferase</keyword>
<dbReference type="InterPro" id="IPR017926">
    <property type="entry name" value="GATASE"/>
</dbReference>
<protein>
    <submittedName>
        <fullName evidence="2">GMP synthase-Glutamine amidotransferase</fullName>
    </submittedName>
</protein>
<name>A0A1T5NIN7_9BACT</name>
<dbReference type="PROSITE" id="PS51273">
    <property type="entry name" value="GATASE_TYPE_1"/>
    <property type="match status" value="1"/>
</dbReference>
<dbReference type="PANTHER" id="PTHR42695:SF5">
    <property type="entry name" value="GLUTAMINE AMIDOTRANSFERASE YLR126C-RELATED"/>
    <property type="match status" value="1"/>
</dbReference>
<evidence type="ECO:0000259" key="1">
    <source>
        <dbReference type="Pfam" id="PF00117"/>
    </source>
</evidence>
<dbReference type="InterPro" id="IPR044992">
    <property type="entry name" value="ChyE-like"/>
</dbReference>
<dbReference type="FunFam" id="3.40.50.880:FF:000033">
    <property type="entry name" value="Glutamine amidotransferase class-I"/>
    <property type="match status" value="1"/>
</dbReference>